<dbReference type="Proteomes" id="UP001595758">
    <property type="component" value="Unassembled WGS sequence"/>
</dbReference>
<dbReference type="EMBL" id="JBHSAB010000024">
    <property type="protein sequence ID" value="MFC3909489.1"/>
    <property type="molecule type" value="Genomic_DNA"/>
</dbReference>
<comment type="caution">
    <text evidence="2">The sequence shown here is derived from an EMBL/GenBank/DDBJ whole genome shotgun (WGS) entry which is preliminary data.</text>
</comment>
<dbReference type="RefSeq" id="WP_382343757.1">
    <property type="nucleotide sequence ID" value="NZ_JBHSAB010000024.1"/>
</dbReference>
<organism evidence="2 3">
    <name type="scientific">Legionella dresdenensis</name>
    <dbReference type="NCBI Taxonomy" id="450200"/>
    <lineage>
        <taxon>Bacteria</taxon>
        <taxon>Pseudomonadati</taxon>
        <taxon>Pseudomonadota</taxon>
        <taxon>Gammaproteobacteria</taxon>
        <taxon>Legionellales</taxon>
        <taxon>Legionellaceae</taxon>
        <taxon>Legionella</taxon>
    </lineage>
</organism>
<evidence type="ECO:0000256" key="1">
    <source>
        <dbReference type="SAM" id="MobiDB-lite"/>
    </source>
</evidence>
<name>A0ABV8CHN4_9GAMM</name>
<evidence type="ECO:0008006" key="4">
    <source>
        <dbReference type="Google" id="ProtNLM"/>
    </source>
</evidence>
<accession>A0ABV8CHN4</accession>
<proteinExistence type="predicted"/>
<feature type="region of interest" description="Disordered" evidence="1">
    <location>
        <begin position="1"/>
        <end position="23"/>
    </location>
</feature>
<reference evidence="3" key="1">
    <citation type="journal article" date="2019" name="Int. J. Syst. Evol. Microbiol.">
        <title>The Global Catalogue of Microorganisms (GCM) 10K type strain sequencing project: providing services to taxonomists for standard genome sequencing and annotation.</title>
        <authorList>
            <consortium name="The Broad Institute Genomics Platform"/>
            <consortium name="The Broad Institute Genome Sequencing Center for Infectious Disease"/>
            <person name="Wu L."/>
            <person name="Ma J."/>
        </authorList>
    </citation>
    <scope>NUCLEOTIDE SEQUENCE [LARGE SCALE GENOMIC DNA]</scope>
    <source>
        <strain evidence="3">CCUG 59858</strain>
    </source>
</reference>
<keyword evidence="3" id="KW-1185">Reference proteome</keyword>
<sequence>MEFTNSPLVPQANGYGQRSSARNQTGGEYYLTRQRQLQQSALTFDSVLSETIKFSSQLKETLLNKTNVTPTAIDHIHTTQISHTIASAPAYPCPLNNLTWVQPEQSSWQIQNETPQIYTQQNSKPIADSIPEPLPVDKLILLSNQPVYKNHQLHCHDGQVEIALNTKNLTRSETQSLKYLLRQWLANSGLKLKRIMINGVKQ</sequence>
<protein>
    <recommendedName>
        <fullName evidence="4">Flagellar hook-length control protein FliK</fullName>
    </recommendedName>
</protein>
<gene>
    <name evidence="2" type="ORF">ACFORL_10455</name>
</gene>
<evidence type="ECO:0000313" key="2">
    <source>
        <dbReference type="EMBL" id="MFC3909489.1"/>
    </source>
</evidence>
<evidence type="ECO:0000313" key="3">
    <source>
        <dbReference type="Proteomes" id="UP001595758"/>
    </source>
</evidence>